<feature type="compositionally biased region" description="Polar residues" evidence="8">
    <location>
        <begin position="344"/>
        <end position="355"/>
    </location>
</feature>
<dbReference type="OrthoDB" id="8117402at2759"/>
<evidence type="ECO:0000313" key="10">
    <source>
        <dbReference type="EMBL" id="KAA8895777.1"/>
    </source>
</evidence>
<feature type="region of interest" description="Disordered" evidence="8">
    <location>
        <begin position="508"/>
        <end position="532"/>
    </location>
</feature>
<dbReference type="PANTHER" id="PTHR23235:SF120">
    <property type="entry name" value="KRUPPEL-LIKE FACTOR 15"/>
    <property type="match status" value="1"/>
</dbReference>
<dbReference type="Gene3D" id="3.30.160.60">
    <property type="entry name" value="Classic Zinc Finger"/>
    <property type="match status" value="3"/>
</dbReference>
<feature type="compositionally biased region" description="Polar residues" evidence="8">
    <location>
        <begin position="80"/>
        <end position="97"/>
    </location>
</feature>
<comment type="subcellular location">
    <subcellularLocation>
        <location evidence="1">Nucleus</location>
    </subcellularLocation>
</comment>
<dbReference type="GO" id="GO:0000978">
    <property type="term" value="F:RNA polymerase II cis-regulatory region sequence-specific DNA binding"/>
    <property type="evidence" value="ECO:0007669"/>
    <property type="project" value="TreeGrafter"/>
</dbReference>
<feature type="compositionally biased region" description="Polar residues" evidence="8">
    <location>
        <begin position="114"/>
        <end position="133"/>
    </location>
</feature>
<keyword evidence="2" id="KW-0479">Metal-binding</keyword>
<evidence type="ECO:0000256" key="6">
    <source>
        <dbReference type="ARBA" id="ARBA00023242"/>
    </source>
</evidence>
<dbReference type="GO" id="GO:0005634">
    <property type="term" value="C:nucleus"/>
    <property type="evidence" value="ECO:0007669"/>
    <property type="project" value="UniProtKB-SubCell"/>
</dbReference>
<dbReference type="EMBL" id="VXIS01000245">
    <property type="protein sequence ID" value="KAA8895777.1"/>
    <property type="molecule type" value="Genomic_DNA"/>
</dbReference>
<dbReference type="SMART" id="SM00355">
    <property type="entry name" value="ZnF_C2H2"/>
    <property type="match status" value="3"/>
</dbReference>
<dbReference type="InterPro" id="IPR013087">
    <property type="entry name" value="Znf_C2H2_type"/>
</dbReference>
<feature type="domain" description="C2H2-type" evidence="9">
    <location>
        <begin position="166"/>
        <end position="193"/>
    </location>
</feature>
<dbReference type="PROSITE" id="PS00028">
    <property type="entry name" value="ZINC_FINGER_C2H2_1"/>
    <property type="match status" value="2"/>
</dbReference>
<feature type="compositionally biased region" description="Polar residues" evidence="8">
    <location>
        <begin position="368"/>
        <end position="380"/>
    </location>
</feature>
<dbReference type="Proteomes" id="UP000326924">
    <property type="component" value="Unassembled WGS sequence"/>
</dbReference>
<evidence type="ECO:0000256" key="3">
    <source>
        <dbReference type="ARBA" id="ARBA00022737"/>
    </source>
</evidence>
<feature type="region of interest" description="Disordered" evidence="8">
    <location>
        <begin position="80"/>
        <end position="169"/>
    </location>
</feature>
<feature type="region of interest" description="Disordered" evidence="8">
    <location>
        <begin position="282"/>
        <end position="444"/>
    </location>
</feature>
<evidence type="ECO:0000313" key="11">
    <source>
        <dbReference type="Proteomes" id="UP000326924"/>
    </source>
</evidence>
<sequence length="532" mass="55912">MASRKQAQSANKRPAMGEDSAKNMETTPNPAAVLFNQTSRPVDAPAQETPSTSQKVLGNIATAANAMGTSGSTAAMTVTTNSKESLEGQTPTATAGQSGADMSLMRPHAEGGSQLPSLSVQTLRPGEQQQQQLTATTPTTPGFSATTPTTPFSPSATTPGGSRGKHTCPHCSQTFTRHHNLKSHLLTHSHEKPFLCNTCNARFRRLHDLKRHSKLHTGERPHVCPKCGRKFARGDALARHARAEGGCAGRRGSIAGVNDDGSIVMGEEDGMDGLEGLIDGDGDGDIDMIGAGNTDEGNRRRSLPSIRTDFSSGPPSGSQGGNPITPASGYTPNPHHNTYPPLGTPSNRTASTASGPSPAGLFPPTMSMKPNTPTSASPMQMSAIGAPTPTPTSAIPGGSGSMLSPHGALTDSPQNVSPAAAQGELSGDRTRKMSGIQHSEPNREVAAAPTANMAPGPGNNFFTSLEGGIWEYVKGLEDRLRHLEVLEERVRQLEGVEARVRELEQELKQYKQQHAGPSTDQRQLQQETAQSS</sequence>
<protein>
    <recommendedName>
        <fullName evidence="9">C2H2-type domain-containing protein</fullName>
    </recommendedName>
</protein>
<evidence type="ECO:0000256" key="1">
    <source>
        <dbReference type="ARBA" id="ARBA00004123"/>
    </source>
</evidence>
<keyword evidence="3" id="KW-0677">Repeat</keyword>
<dbReference type="GO" id="GO:0000981">
    <property type="term" value="F:DNA-binding transcription factor activity, RNA polymerase II-specific"/>
    <property type="evidence" value="ECO:0007669"/>
    <property type="project" value="TreeGrafter"/>
</dbReference>
<dbReference type="InParanoid" id="A0A5J5EKZ5"/>
<evidence type="ECO:0000256" key="2">
    <source>
        <dbReference type="ARBA" id="ARBA00022723"/>
    </source>
</evidence>
<dbReference type="PANTHER" id="PTHR23235">
    <property type="entry name" value="KRUEPPEL-LIKE TRANSCRIPTION FACTOR"/>
    <property type="match status" value="1"/>
</dbReference>
<dbReference type="GO" id="GO:0008270">
    <property type="term" value="F:zinc ion binding"/>
    <property type="evidence" value="ECO:0007669"/>
    <property type="project" value="UniProtKB-KW"/>
</dbReference>
<gene>
    <name evidence="10" type="ORF">FN846DRAFT_968066</name>
</gene>
<proteinExistence type="predicted"/>
<feature type="domain" description="C2H2-type" evidence="9">
    <location>
        <begin position="222"/>
        <end position="246"/>
    </location>
</feature>
<keyword evidence="4 7" id="KW-0863">Zinc-finger</keyword>
<feature type="compositionally biased region" description="Polar residues" evidence="8">
    <location>
        <begin position="23"/>
        <end position="40"/>
    </location>
</feature>
<keyword evidence="11" id="KW-1185">Reference proteome</keyword>
<dbReference type="FunFam" id="3.30.160.60:FF:001666">
    <property type="entry name" value="MDS1 and EVI1 complex locus"/>
    <property type="match status" value="1"/>
</dbReference>
<dbReference type="PROSITE" id="PS50157">
    <property type="entry name" value="ZINC_FINGER_C2H2_2"/>
    <property type="match status" value="3"/>
</dbReference>
<evidence type="ECO:0000256" key="4">
    <source>
        <dbReference type="ARBA" id="ARBA00022771"/>
    </source>
</evidence>
<feature type="compositionally biased region" description="Polar residues" evidence="8">
    <location>
        <begin position="1"/>
        <end position="11"/>
    </location>
</feature>
<dbReference type="SUPFAM" id="SSF57667">
    <property type="entry name" value="beta-beta-alpha zinc fingers"/>
    <property type="match status" value="2"/>
</dbReference>
<evidence type="ECO:0000256" key="8">
    <source>
        <dbReference type="SAM" id="MobiDB-lite"/>
    </source>
</evidence>
<reference evidence="10 11" key="1">
    <citation type="submission" date="2019-09" db="EMBL/GenBank/DDBJ databases">
        <title>Draft genome of the ectomycorrhizal ascomycete Sphaerosporella brunnea.</title>
        <authorList>
            <consortium name="DOE Joint Genome Institute"/>
            <person name="Benucci G.M."/>
            <person name="Marozzi G."/>
            <person name="Antonielli L."/>
            <person name="Sanchez S."/>
            <person name="Marco P."/>
            <person name="Wang X."/>
            <person name="Falini L.B."/>
            <person name="Barry K."/>
            <person name="Haridas S."/>
            <person name="Lipzen A."/>
            <person name="Labutti K."/>
            <person name="Grigoriev I.V."/>
            <person name="Murat C."/>
            <person name="Martin F."/>
            <person name="Albertini E."/>
            <person name="Donnini D."/>
            <person name="Bonito G."/>
        </authorList>
    </citation>
    <scope>NUCLEOTIDE SEQUENCE [LARGE SCALE GENOMIC DNA]</scope>
    <source>
        <strain evidence="10 11">Sb_GMNB300</strain>
    </source>
</reference>
<feature type="region of interest" description="Disordered" evidence="8">
    <location>
        <begin position="1"/>
        <end position="55"/>
    </location>
</feature>
<keyword evidence="6" id="KW-0539">Nucleus</keyword>
<evidence type="ECO:0000256" key="5">
    <source>
        <dbReference type="ARBA" id="ARBA00022833"/>
    </source>
</evidence>
<feature type="compositionally biased region" description="Polar residues" evidence="8">
    <location>
        <begin position="515"/>
        <end position="532"/>
    </location>
</feature>
<organism evidence="10 11">
    <name type="scientific">Sphaerosporella brunnea</name>
    <dbReference type="NCBI Taxonomy" id="1250544"/>
    <lineage>
        <taxon>Eukaryota</taxon>
        <taxon>Fungi</taxon>
        <taxon>Dikarya</taxon>
        <taxon>Ascomycota</taxon>
        <taxon>Pezizomycotina</taxon>
        <taxon>Pezizomycetes</taxon>
        <taxon>Pezizales</taxon>
        <taxon>Pyronemataceae</taxon>
        <taxon>Sphaerosporella</taxon>
    </lineage>
</organism>
<keyword evidence="5" id="KW-0862">Zinc</keyword>
<accession>A0A5J5EKZ5</accession>
<dbReference type="Pfam" id="PF00096">
    <property type="entry name" value="zf-C2H2"/>
    <property type="match status" value="2"/>
</dbReference>
<feature type="compositionally biased region" description="Low complexity" evidence="8">
    <location>
        <begin position="134"/>
        <end position="160"/>
    </location>
</feature>
<dbReference type="FunFam" id="3.30.160.60:FF:000446">
    <property type="entry name" value="Zinc finger protein"/>
    <property type="match status" value="1"/>
</dbReference>
<feature type="domain" description="C2H2-type" evidence="9">
    <location>
        <begin position="194"/>
        <end position="221"/>
    </location>
</feature>
<dbReference type="AlphaFoldDB" id="A0A5J5EKZ5"/>
<comment type="caution">
    <text evidence="10">The sequence shown here is derived from an EMBL/GenBank/DDBJ whole genome shotgun (WGS) entry which is preliminary data.</text>
</comment>
<evidence type="ECO:0000259" key="9">
    <source>
        <dbReference type="PROSITE" id="PS50157"/>
    </source>
</evidence>
<evidence type="ECO:0000256" key="7">
    <source>
        <dbReference type="PROSITE-ProRule" id="PRU00042"/>
    </source>
</evidence>
<dbReference type="InterPro" id="IPR036236">
    <property type="entry name" value="Znf_C2H2_sf"/>
</dbReference>
<name>A0A5J5EKZ5_9PEZI</name>